<dbReference type="Gene3D" id="3.40.50.720">
    <property type="entry name" value="NAD(P)-binding Rossmann-like Domain"/>
    <property type="match status" value="1"/>
</dbReference>
<dbReference type="Proteomes" id="UP000250919">
    <property type="component" value="Unassembled WGS sequence"/>
</dbReference>
<gene>
    <name evidence="2" type="ORF">CKY02_05590</name>
</gene>
<dbReference type="PANTHER" id="PTHR43658:SF8">
    <property type="entry name" value="17-BETA-HYDROXYSTEROID DEHYDROGENASE 14-RELATED"/>
    <property type="match status" value="1"/>
</dbReference>
<dbReference type="PRINTS" id="PR00081">
    <property type="entry name" value="GDHRDH"/>
</dbReference>
<organism evidence="2 3">
    <name type="scientific">Photorhabdus bodei</name>
    <dbReference type="NCBI Taxonomy" id="2029681"/>
    <lineage>
        <taxon>Bacteria</taxon>
        <taxon>Pseudomonadati</taxon>
        <taxon>Pseudomonadota</taxon>
        <taxon>Gammaproteobacteria</taxon>
        <taxon>Enterobacterales</taxon>
        <taxon>Morganellaceae</taxon>
        <taxon>Photorhabdus</taxon>
    </lineage>
</organism>
<accession>A0A329X9S6</accession>
<dbReference type="InterPro" id="IPR036291">
    <property type="entry name" value="NAD(P)-bd_dom_sf"/>
</dbReference>
<dbReference type="EMBL" id="NSCM01000005">
    <property type="protein sequence ID" value="RAX13587.1"/>
    <property type="molecule type" value="Genomic_DNA"/>
</dbReference>
<dbReference type="GeneID" id="88805370"/>
<evidence type="ECO:0000313" key="2">
    <source>
        <dbReference type="EMBL" id="RAX13587.1"/>
    </source>
</evidence>
<dbReference type="CDD" id="cd05233">
    <property type="entry name" value="SDR_c"/>
    <property type="match status" value="1"/>
</dbReference>
<proteinExistence type="predicted"/>
<dbReference type="PANTHER" id="PTHR43658">
    <property type="entry name" value="SHORT-CHAIN DEHYDROGENASE/REDUCTASE"/>
    <property type="match status" value="1"/>
</dbReference>
<dbReference type="SUPFAM" id="SSF51735">
    <property type="entry name" value="NAD(P)-binding Rossmann-fold domains"/>
    <property type="match status" value="1"/>
</dbReference>
<protein>
    <submittedName>
        <fullName evidence="2">Short-chain dehydrogenase</fullName>
    </submittedName>
</protein>
<sequence>MNTVFVTGGSTGIGLSICTMYLQMGWRVVSLSRTPPPLDDCIHIETDFAQCSIKEDRIREILNECKDKICLVHNAAQHVSDTALKADIDYLSDLFNISIKGAAKLNSIFSNFLNEGSSIIYIGSTLSELGVPGNFSYITIKHAVVGMMRATQQDMSERKVHTCCICPGVTATRMATESEKFTDDFFSKRVSLGRYVEPEEIATLTYFCSENPTLNGSVIHANLGQINS</sequence>
<dbReference type="AlphaFoldDB" id="A0A329X9S6"/>
<dbReference type="GO" id="GO:0006635">
    <property type="term" value="P:fatty acid beta-oxidation"/>
    <property type="evidence" value="ECO:0007669"/>
    <property type="project" value="TreeGrafter"/>
</dbReference>
<comment type="caution">
    <text evidence="2">The sequence shown here is derived from an EMBL/GenBank/DDBJ whole genome shotgun (WGS) entry which is preliminary data.</text>
</comment>
<dbReference type="GO" id="GO:0008670">
    <property type="term" value="F:2,4-dienoyl-CoA reductase (NADPH) activity"/>
    <property type="evidence" value="ECO:0007669"/>
    <property type="project" value="TreeGrafter"/>
</dbReference>
<dbReference type="RefSeq" id="WP_112894543.1">
    <property type="nucleotide sequence ID" value="NZ_CAWNYH010000005.1"/>
</dbReference>
<evidence type="ECO:0000256" key="1">
    <source>
        <dbReference type="ARBA" id="ARBA00023002"/>
    </source>
</evidence>
<name>A0A329X9S6_9GAMM</name>
<keyword evidence="1" id="KW-0560">Oxidoreductase</keyword>
<evidence type="ECO:0000313" key="3">
    <source>
        <dbReference type="Proteomes" id="UP000250919"/>
    </source>
</evidence>
<dbReference type="Pfam" id="PF00106">
    <property type="entry name" value="adh_short"/>
    <property type="match status" value="1"/>
</dbReference>
<reference evidence="2 3" key="1">
    <citation type="journal article" date="2018" name="Int. J. Syst. Evol. Microbiol.">
        <title>Whole-genome-based revisit of Photorhabdus phylogeny: proposal for the elevation of most Photorhabdus subspecies to the species level and description of one novel species Photorhabdus bodei sp. nov., and one novel subspecies Photorhabdus laumondii subsp. clarkei subsp. nov.</title>
        <authorList>
            <person name="Machado R.A.R."/>
            <person name="Wuthrich D."/>
            <person name="Kuhnert P."/>
            <person name="Arce C.C.M."/>
            <person name="Thonen L."/>
            <person name="Ruiz C."/>
            <person name="Zhang X."/>
            <person name="Robert C.A.M."/>
            <person name="Karimi J."/>
            <person name="Kamali S."/>
            <person name="Ma J."/>
            <person name="Bruggmann R."/>
            <person name="Erb M."/>
        </authorList>
    </citation>
    <scope>NUCLEOTIDE SEQUENCE [LARGE SCALE GENOMIC DNA]</scope>
    <source>
        <strain evidence="2 3">LJ24-63</strain>
    </source>
</reference>
<dbReference type="InterPro" id="IPR002347">
    <property type="entry name" value="SDR_fam"/>
</dbReference>